<evidence type="ECO:0000259" key="1">
    <source>
        <dbReference type="PROSITE" id="PS50030"/>
    </source>
</evidence>
<dbReference type="CDD" id="cd14399">
    <property type="entry name" value="UBA_PLICs"/>
    <property type="match status" value="1"/>
</dbReference>
<keyword evidence="3" id="KW-1185">Reference proteome</keyword>
<dbReference type="Ensembl" id="ENSSLDT00000002425.1">
    <property type="protein sequence ID" value="ENSSLDP00000002325.1"/>
    <property type="gene ID" value="ENSSLDG00000001880.1"/>
</dbReference>
<dbReference type="SUPFAM" id="SSF46934">
    <property type="entry name" value="UBA-like"/>
    <property type="match status" value="1"/>
</dbReference>
<reference evidence="2" key="2">
    <citation type="submission" date="2025-09" db="UniProtKB">
        <authorList>
            <consortium name="Ensembl"/>
        </authorList>
    </citation>
    <scope>IDENTIFICATION</scope>
</reference>
<dbReference type="SMART" id="SM00727">
    <property type="entry name" value="STI1"/>
    <property type="match status" value="2"/>
</dbReference>
<sequence>MFNIFCMQSLLEEITASPGLMENLLSGPYVSSLLNCLSQNPDLAAQILLSHPLFSGNPQLQQQMRQQLPLFLQQMQNPELLTAMLNPRAMEAVLQIQHGLQTLAAEAPVLIPATGLGNTGANVNIAPEFVSDSAPNSQSGNGPQVATVTEQQQQFVQQMLQALANTNNVVPQSFLYNLEAEFQEELEHLSSMGFRDRQANLQALISTGGDLNTAIQHLLGL</sequence>
<dbReference type="InterPro" id="IPR015496">
    <property type="entry name" value="Ubiquilin"/>
</dbReference>
<organism evidence="2 3">
    <name type="scientific">Seriola lalandi dorsalis</name>
    <dbReference type="NCBI Taxonomy" id="1841481"/>
    <lineage>
        <taxon>Eukaryota</taxon>
        <taxon>Metazoa</taxon>
        <taxon>Chordata</taxon>
        <taxon>Craniata</taxon>
        <taxon>Vertebrata</taxon>
        <taxon>Euteleostomi</taxon>
        <taxon>Actinopterygii</taxon>
        <taxon>Neopterygii</taxon>
        <taxon>Teleostei</taxon>
        <taxon>Neoteleostei</taxon>
        <taxon>Acanthomorphata</taxon>
        <taxon>Carangaria</taxon>
        <taxon>Carangiformes</taxon>
        <taxon>Carangidae</taxon>
        <taxon>Seriola</taxon>
    </lineage>
</organism>
<dbReference type="GO" id="GO:0006511">
    <property type="term" value="P:ubiquitin-dependent protein catabolic process"/>
    <property type="evidence" value="ECO:0007669"/>
    <property type="project" value="TreeGrafter"/>
</dbReference>
<evidence type="ECO:0000313" key="2">
    <source>
        <dbReference type="Ensembl" id="ENSSLDP00000002325.1"/>
    </source>
</evidence>
<feature type="domain" description="UBA" evidence="1">
    <location>
        <begin position="181"/>
        <end position="221"/>
    </location>
</feature>
<dbReference type="GO" id="GO:0005829">
    <property type="term" value="C:cytosol"/>
    <property type="evidence" value="ECO:0007669"/>
    <property type="project" value="TreeGrafter"/>
</dbReference>
<dbReference type="InterPro" id="IPR006636">
    <property type="entry name" value="STI1_HS-bd"/>
</dbReference>
<dbReference type="SMART" id="SM00165">
    <property type="entry name" value="UBA"/>
    <property type="match status" value="1"/>
</dbReference>
<proteinExistence type="predicted"/>
<name>A0A3B4WEN6_SERLL</name>
<dbReference type="GO" id="GO:0031593">
    <property type="term" value="F:polyubiquitin modification-dependent protein binding"/>
    <property type="evidence" value="ECO:0007669"/>
    <property type="project" value="TreeGrafter"/>
</dbReference>
<dbReference type="InterPro" id="IPR009060">
    <property type="entry name" value="UBA-like_sf"/>
</dbReference>
<dbReference type="PANTHER" id="PTHR10677:SF21">
    <property type="entry name" value="UBIQUILIN-4"/>
    <property type="match status" value="1"/>
</dbReference>
<dbReference type="PROSITE" id="PS50030">
    <property type="entry name" value="UBA"/>
    <property type="match status" value="1"/>
</dbReference>
<dbReference type="InterPro" id="IPR015940">
    <property type="entry name" value="UBA"/>
</dbReference>
<dbReference type="Proteomes" id="UP000261360">
    <property type="component" value="Unplaced"/>
</dbReference>
<dbReference type="GeneTree" id="ENSGT00940000156437"/>
<reference evidence="2" key="1">
    <citation type="submission" date="2025-08" db="UniProtKB">
        <authorList>
            <consortium name="Ensembl"/>
        </authorList>
    </citation>
    <scope>IDENTIFICATION</scope>
</reference>
<dbReference type="AlphaFoldDB" id="A0A3B4WEN6"/>
<dbReference type="Pfam" id="PF00627">
    <property type="entry name" value="UBA"/>
    <property type="match status" value="1"/>
</dbReference>
<accession>A0A3B4WEN6</accession>
<protein>
    <recommendedName>
        <fullName evidence="1">UBA domain-containing protein</fullName>
    </recommendedName>
</protein>
<evidence type="ECO:0000313" key="3">
    <source>
        <dbReference type="Proteomes" id="UP000261360"/>
    </source>
</evidence>
<dbReference type="STRING" id="1841481.ENSSLDP00000002325"/>
<dbReference type="PANTHER" id="PTHR10677">
    <property type="entry name" value="UBIQUILIN"/>
    <property type="match status" value="1"/>
</dbReference>
<dbReference type="Gene3D" id="1.10.8.10">
    <property type="entry name" value="DNA helicase RuvA subunit, C-terminal domain"/>
    <property type="match status" value="1"/>
</dbReference>